<sequence>MPEKLSTGAKVGLGCGGGGCLTIAVIVIAAFISVIVGGAPDETAAETVSGGQATTAPASPESTPTTAVPTPTKTADPGTALAMLADLETKGRAPKTGYDADLFRWRADVDRNGCDTRNDVLRRDLTDITLKLGSNGCAVIAGRLADPYLGETYAFDRDPNNIDIDHVVARSNAWQTGAQGLDETELEEFGNDPLNLLAVSSTLNRQKGDGDAATWLPPQKSFRCEYVSRQIAVKHKYGLWVVRAERDAMTSVLESCEDEPAFTEDVSWPAAGDGDNVKVESTPTKTKKPVEKPAPAPEKPADEPEPKRDSFSGSVYYKNCTAARAAGAAPVRVGDPGYGRHLDRDGEGVGCE</sequence>
<organism evidence="4 6">
    <name type="scientific">Brevibacterium casei</name>
    <dbReference type="NCBI Taxonomy" id="33889"/>
    <lineage>
        <taxon>Bacteria</taxon>
        <taxon>Bacillati</taxon>
        <taxon>Actinomycetota</taxon>
        <taxon>Actinomycetes</taxon>
        <taxon>Micrococcales</taxon>
        <taxon>Brevibacteriaceae</taxon>
        <taxon>Brevibacterium</taxon>
    </lineage>
</organism>
<protein>
    <submittedName>
        <fullName evidence="5">Domain of uncharacterized function (DUF1994)</fullName>
    </submittedName>
</protein>
<dbReference type="Pfam" id="PF05901">
    <property type="entry name" value="Excalibur"/>
    <property type="match status" value="1"/>
</dbReference>
<evidence type="ECO:0000256" key="1">
    <source>
        <dbReference type="SAM" id="MobiDB-lite"/>
    </source>
</evidence>
<reference evidence="4 6" key="1">
    <citation type="submission" date="2017-04" db="EMBL/GenBank/DDBJ databases">
        <title>Kefir bacterial isolates.</title>
        <authorList>
            <person name="Kim Y."/>
            <person name="Blasche S."/>
            <person name="Patil K.R."/>
        </authorList>
    </citation>
    <scope>NUCLEOTIDE SEQUENCE [LARGE SCALE GENOMIC DNA]</scope>
    <source>
        <strain evidence="4 6">OG2</strain>
    </source>
</reference>
<keyword evidence="2" id="KW-0472">Membrane</keyword>
<dbReference type="Proteomes" id="UP000386281">
    <property type="component" value="Unassembled WGS sequence"/>
</dbReference>
<dbReference type="AlphaFoldDB" id="A0A269ZDL7"/>
<evidence type="ECO:0000259" key="3">
    <source>
        <dbReference type="SMART" id="SM00894"/>
    </source>
</evidence>
<keyword evidence="2" id="KW-0812">Transmembrane</keyword>
<gene>
    <name evidence="4" type="ORF">B8X04_11170</name>
    <name evidence="5" type="ORF">NCTC12391_01909</name>
</gene>
<evidence type="ECO:0000313" key="7">
    <source>
        <dbReference type="Proteomes" id="UP000386281"/>
    </source>
</evidence>
<feature type="domain" description="Excalibur calcium-binding" evidence="3">
    <location>
        <begin position="316"/>
        <end position="352"/>
    </location>
</feature>
<feature type="compositionally biased region" description="Low complexity" evidence="1">
    <location>
        <begin position="53"/>
        <end position="75"/>
    </location>
</feature>
<proteinExistence type="predicted"/>
<dbReference type="EMBL" id="CAACXN010000015">
    <property type="protein sequence ID" value="VEW13693.1"/>
    <property type="molecule type" value="Genomic_DNA"/>
</dbReference>
<dbReference type="PANTHER" id="PTHR24094">
    <property type="entry name" value="SECRETED PROTEIN"/>
    <property type="match status" value="1"/>
</dbReference>
<dbReference type="EMBL" id="NCWY01000009">
    <property type="protein sequence ID" value="PAK95046.1"/>
    <property type="molecule type" value="Genomic_DNA"/>
</dbReference>
<dbReference type="InterPro" id="IPR008613">
    <property type="entry name" value="Excalibur_Ca-bd_domain"/>
</dbReference>
<dbReference type="Pfam" id="PF07510">
    <property type="entry name" value="GmrSD_C"/>
    <property type="match status" value="1"/>
</dbReference>
<name>A0A269ZDL7_9MICO</name>
<accession>A0A269ZDL7</accession>
<dbReference type="PANTHER" id="PTHR24094:SF15">
    <property type="entry name" value="AMP-DEPENDENT SYNTHETASE_LIGASE DOMAIN-CONTAINING PROTEIN-RELATED"/>
    <property type="match status" value="1"/>
</dbReference>
<dbReference type="Proteomes" id="UP000216867">
    <property type="component" value="Unassembled WGS sequence"/>
</dbReference>
<evidence type="ECO:0000256" key="2">
    <source>
        <dbReference type="SAM" id="Phobius"/>
    </source>
</evidence>
<feature type="region of interest" description="Disordered" evidence="1">
    <location>
        <begin position="328"/>
        <end position="352"/>
    </location>
</feature>
<dbReference type="SMART" id="SM00894">
    <property type="entry name" value="Excalibur"/>
    <property type="match status" value="1"/>
</dbReference>
<dbReference type="RefSeq" id="WP_095376315.1">
    <property type="nucleotide sequence ID" value="NZ_CAACXN010000015.1"/>
</dbReference>
<feature type="region of interest" description="Disordered" evidence="1">
    <location>
        <begin position="264"/>
        <end position="312"/>
    </location>
</feature>
<evidence type="ECO:0000313" key="5">
    <source>
        <dbReference type="EMBL" id="VEW13693.1"/>
    </source>
</evidence>
<feature type="compositionally biased region" description="Basic and acidic residues" evidence="1">
    <location>
        <begin position="338"/>
        <end position="352"/>
    </location>
</feature>
<dbReference type="InterPro" id="IPR011089">
    <property type="entry name" value="GmrSD_C"/>
</dbReference>
<evidence type="ECO:0000313" key="4">
    <source>
        <dbReference type="EMBL" id="PAK95046.1"/>
    </source>
</evidence>
<keyword evidence="2" id="KW-1133">Transmembrane helix</keyword>
<evidence type="ECO:0000313" key="6">
    <source>
        <dbReference type="Proteomes" id="UP000216867"/>
    </source>
</evidence>
<reference evidence="5 7" key="2">
    <citation type="submission" date="2019-02" db="EMBL/GenBank/DDBJ databases">
        <authorList>
            <consortium name="Pathogen Informatics"/>
        </authorList>
    </citation>
    <scope>NUCLEOTIDE SEQUENCE [LARGE SCALE GENOMIC DNA]</scope>
    <source>
        <strain evidence="5 7">3012STDY7078520</strain>
    </source>
</reference>
<feature type="compositionally biased region" description="Basic and acidic residues" evidence="1">
    <location>
        <begin position="299"/>
        <end position="310"/>
    </location>
</feature>
<feature type="transmembrane region" description="Helical" evidence="2">
    <location>
        <begin position="12"/>
        <end position="36"/>
    </location>
</feature>
<feature type="region of interest" description="Disordered" evidence="1">
    <location>
        <begin position="44"/>
        <end position="77"/>
    </location>
</feature>